<organism evidence="1">
    <name type="scientific">Streptomyces iranensis</name>
    <dbReference type="NCBI Taxonomy" id="576784"/>
    <lineage>
        <taxon>Bacteria</taxon>
        <taxon>Bacillati</taxon>
        <taxon>Actinomycetota</taxon>
        <taxon>Actinomycetes</taxon>
        <taxon>Kitasatosporales</taxon>
        <taxon>Streptomycetaceae</taxon>
        <taxon>Streptomyces</taxon>
        <taxon>Streptomyces violaceusniger group</taxon>
    </lineage>
</organism>
<reference evidence="1" key="1">
    <citation type="submission" date="2014-05" db="EMBL/GenBank/DDBJ databases">
        <authorList>
            <person name="Horn Fabian"/>
        </authorList>
    </citation>
    <scope>NUCLEOTIDE SEQUENCE</scope>
</reference>
<dbReference type="HOGENOM" id="CLU_3433093_0_0_11"/>
<dbReference type="AlphaFoldDB" id="A0A061A3T6"/>
<proteinExistence type="predicted"/>
<sequence length="16" mass="1906">MVAVTVIGSFWSYWLF</sequence>
<gene>
    <name evidence="1" type="ORF">SIRAN9474</name>
</gene>
<accession>A0A061A3T6</accession>
<evidence type="ECO:0000313" key="1">
    <source>
        <dbReference type="EMBL" id="CDR17483.1"/>
    </source>
</evidence>
<dbReference type="EMBL" id="LK022848">
    <property type="protein sequence ID" value="CDR17483.1"/>
    <property type="molecule type" value="Genomic_DNA"/>
</dbReference>
<protein>
    <submittedName>
        <fullName evidence="1">Uncharacterized protein</fullName>
    </submittedName>
</protein>
<name>A0A061A3T6_9ACTN</name>